<dbReference type="InterPro" id="IPR001638">
    <property type="entry name" value="Solute-binding_3/MltF_N"/>
</dbReference>
<protein>
    <submittedName>
        <fullName evidence="6">Glutamate ABC transporter substrate-binding protein</fullName>
    </submittedName>
</protein>
<accession>A0ABP8BMP4</accession>
<dbReference type="Pfam" id="PF00497">
    <property type="entry name" value="SBP_bac_3"/>
    <property type="match status" value="1"/>
</dbReference>
<proteinExistence type="inferred from homology"/>
<dbReference type="Gene3D" id="3.40.190.10">
    <property type="entry name" value="Periplasmic binding protein-like II"/>
    <property type="match status" value="2"/>
</dbReference>
<evidence type="ECO:0000313" key="7">
    <source>
        <dbReference type="Proteomes" id="UP001501251"/>
    </source>
</evidence>
<dbReference type="Proteomes" id="UP001501251">
    <property type="component" value="Unassembled WGS sequence"/>
</dbReference>
<keyword evidence="3 4" id="KW-0732">Signal</keyword>
<comment type="similarity">
    <text evidence="1">Belongs to the bacterial solute-binding protein 3 family.</text>
</comment>
<feature type="signal peptide" evidence="4">
    <location>
        <begin position="1"/>
        <end position="22"/>
    </location>
</feature>
<feature type="domain" description="Solute-binding protein family 3/N-terminal" evidence="5">
    <location>
        <begin position="66"/>
        <end position="288"/>
    </location>
</feature>
<dbReference type="SMART" id="SM00062">
    <property type="entry name" value="PBPb"/>
    <property type="match status" value="1"/>
</dbReference>
<dbReference type="CDD" id="cd13690">
    <property type="entry name" value="PBP2_GluB"/>
    <property type="match status" value="1"/>
</dbReference>
<keyword evidence="2" id="KW-0813">Transport</keyword>
<evidence type="ECO:0000313" key="6">
    <source>
        <dbReference type="EMBL" id="GAA4210396.1"/>
    </source>
</evidence>
<evidence type="ECO:0000256" key="2">
    <source>
        <dbReference type="ARBA" id="ARBA00022448"/>
    </source>
</evidence>
<dbReference type="PANTHER" id="PTHR30085:SF6">
    <property type="entry name" value="ABC TRANSPORTER GLUTAMINE-BINDING PROTEIN GLNH"/>
    <property type="match status" value="1"/>
</dbReference>
<keyword evidence="7" id="KW-1185">Reference proteome</keyword>
<comment type="caution">
    <text evidence="6">The sequence shown here is derived from an EMBL/GenBank/DDBJ whole genome shotgun (WGS) entry which is preliminary data.</text>
</comment>
<evidence type="ECO:0000256" key="4">
    <source>
        <dbReference type="SAM" id="SignalP"/>
    </source>
</evidence>
<dbReference type="RefSeq" id="WP_344923397.1">
    <property type="nucleotide sequence ID" value="NZ_BAABAQ010000023.1"/>
</dbReference>
<evidence type="ECO:0000256" key="3">
    <source>
        <dbReference type="ARBA" id="ARBA00022729"/>
    </source>
</evidence>
<feature type="chain" id="PRO_5045628218" evidence="4">
    <location>
        <begin position="23"/>
        <end position="305"/>
    </location>
</feature>
<dbReference type="InterPro" id="IPR051455">
    <property type="entry name" value="Bact_solute-bind_prot3"/>
</dbReference>
<dbReference type="SUPFAM" id="SSF53850">
    <property type="entry name" value="Periplasmic binding protein-like II"/>
    <property type="match status" value="1"/>
</dbReference>
<dbReference type="EMBL" id="BAABAQ010000023">
    <property type="protein sequence ID" value="GAA4210396.1"/>
    <property type="molecule type" value="Genomic_DNA"/>
</dbReference>
<gene>
    <name evidence="6" type="ORF">GCM10022252_78150</name>
</gene>
<evidence type="ECO:0000256" key="1">
    <source>
        <dbReference type="ARBA" id="ARBA00010333"/>
    </source>
</evidence>
<dbReference type="PANTHER" id="PTHR30085">
    <property type="entry name" value="AMINO ACID ABC TRANSPORTER PERMEASE"/>
    <property type="match status" value="1"/>
</dbReference>
<organism evidence="6 7">
    <name type="scientific">Streptosporangium oxazolinicum</name>
    <dbReference type="NCBI Taxonomy" id="909287"/>
    <lineage>
        <taxon>Bacteria</taxon>
        <taxon>Bacillati</taxon>
        <taxon>Actinomycetota</taxon>
        <taxon>Actinomycetes</taxon>
        <taxon>Streptosporangiales</taxon>
        <taxon>Streptosporangiaceae</taxon>
        <taxon>Streptosporangium</taxon>
    </lineage>
</organism>
<sequence length="305" mass="31799">MVSMKRLAAVAAVSMLGLSACAGTDSASPAVPGEAKGNDLIASAPVAAAADILPGSTMEKIKQRGELIVGGSLDAPLLSQQNPTTGEVEGFDADMGKALAKYIIGEPKVKIVNSASETREALLSNGTVDVVFQTYTITPERAEQVAFAGPYYSSGLSLAVRKGTEGIAKPEDLNGKTVIAGANTPAIPAIKKLAPQAKIVTFGSDPECMQALKQERGDAYVQDETLLVANAQKDSSVQVVGSPFTEDPYGIGLKHGDDQFKTFVNDWLKKIQAEGLWQKTWKNSLGTVVQGEAPTPPQIGSVPGS</sequence>
<reference evidence="7" key="1">
    <citation type="journal article" date="2019" name="Int. J. Syst. Evol. Microbiol.">
        <title>The Global Catalogue of Microorganisms (GCM) 10K type strain sequencing project: providing services to taxonomists for standard genome sequencing and annotation.</title>
        <authorList>
            <consortium name="The Broad Institute Genomics Platform"/>
            <consortium name="The Broad Institute Genome Sequencing Center for Infectious Disease"/>
            <person name="Wu L."/>
            <person name="Ma J."/>
        </authorList>
    </citation>
    <scope>NUCLEOTIDE SEQUENCE [LARGE SCALE GENOMIC DNA]</scope>
    <source>
        <strain evidence="7">JCM 17388</strain>
    </source>
</reference>
<name>A0ABP8BMP4_9ACTN</name>
<dbReference type="PROSITE" id="PS51257">
    <property type="entry name" value="PROKAR_LIPOPROTEIN"/>
    <property type="match status" value="1"/>
</dbReference>
<evidence type="ECO:0000259" key="5">
    <source>
        <dbReference type="SMART" id="SM00062"/>
    </source>
</evidence>